<dbReference type="InterPro" id="IPR014284">
    <property type="entry name" value="RNA_pol_sigma-70_dom"/>
</dbReference>
<reference evidence="10" key="1">
    <citation type="journal article" date="2019" name="Int. J. Syst. Evol. Microbiol.">
        <title>The Global Catalogue of Microorganisms (GCM) 10K type strain sequencing project: providing services to taxonomists for standard genome sequencing and annotation.</title>
        <authorList>
            <consortium name="The Broad Institute Genomics Platform"/>
            <consortium name="The Broad Institute Genome Sequencing Center for Infectious Disease"/>
            <person name="Wu L."/>
            <person name="Ma J."/>
        </authorList>
    </citation>
    <scope>NUCLEOTIDE SEQUENCE [LARGE SCALE GENOMIC DNA]</scope>
    <source>
        <strain evidence="10">CCUG 56756</strain>
    </source>
</reference>
<keyword evidence="3 6" id="KW-0731">Sigma factor</keyword>
<feature type="domain" description="RNA polymerase sigma-70 region 2" evidence="7">
    <location>
        <begin position="10"/>
        <end position="76"/>
    </location>
</feature>
<dbReference type="EMBL" id="JBHTKI010000012">
    <property type="protein sequence ID" value="MFD1031546.1"/>
    <property type="molecule type" value="Genomic_DNA"/>
</dbReference>
<organism evidence="9 10">
    <name type="scientific">Metaplanococcus flavidus</name>
    <dbReference type="NCBI Taxonomy" id="569883"/>
    <lineage>
        <taxon>Bacteria</taxon>
        <taxon>Bacillati</taxon>
        <taxon>Bacillota</taxon>
        <taxon>Bacilli</taxon>
        <taxon>Bacillales</taxon>
        <taxon>Caryophanaceae</taxon>
        <taxon>Metaplanococcus</taxon>
    </lineage>
</organism>
<dbReference type="CDD" id="cd06171">
    <property type="entry name" value="Sigma70_r4"/>
    <property type="match status" value="1"/>
</dbReference>
<keyword evidence="2 6" id="KW-0805">Transcription regulation</keyword>
<dbReference type="PANTHER" id="PTHR43133:SF60">
    <property type="entry name" value="RNA POLYMERASE SIGMA FACTOR SIGV"/>
    <property type="match status" value="1"/>
</dbReference>
<dbReference type="Pfam" id="PF08281">
    <property type="entry name" value="Sigma70_r4_2"/>
    <property type="match status" value="1"/>
</dbReference>
<sequence length="176" mass="21353">MLRDMEFQEIYEKHSEQVYRYIFYLLRDKELSEDLTQDVFLKVYRNLKQFNHDSTIATWILKIARNLTYDYLRRKRIVSFLHMESRSYSSEEKSPEESFLTKESAEHLYISMGRLKRDYQEVLILRKINDCSIKETAEILGWTESKVQTKTARALKKLRTEMLKQEGKYDEQSKRI</sequence>
<evidence type="ECO:0000256" key="6">
    <source>
        <dbReference type="RuleBase" id="RU000716"/>
    </source>
</evidence>
<evidence type="ECO:0000259" key="7">
    <source>
        <dbReference type="Pfam" id="PF04542"/>
    </source>
</evidence>
<dbReference type="InterPro" id="IPR036388">
    <property type="entry name" value="WH-like_DNA-bd_sf"/>
</dbReference>
<dbReference type="InterPro" id="IPR013324">
    <property type="entry name" value="RNA_pol_sigma_r3/r4-like"/>
</dbReference>
<evidence type="ECO:0000313" key="9">
    <source>
        <dbReference type="EMBL" id="MFD1031546.1"/>
    </source>
</evidence>
<accession>A0ABW3LDW1</accession>
<dbReference type="PANTHER" id="PTHR43133">
    <property type="entry name" value="RNA POLYMERASE ECF-TYPE SIGMA FACTO"/>
    <property type="match status" value="1"/>
</dbReference>
<feature type="domain" description="RNA polymerase sigma factor 70 region 4 type 2" evidence="8">
    <location>
        <begin position="112"/>
        <end position="158"/>
    </location>
</feature>
<dbReference type="Gene3D" id="1.10.10.10">
    <property type="entry name" value="Winged helix-like DNA-binding domain superfamily/Winged helix DNA-binding domain"/>
    <property type="match status" value="1"/>
</dbReference>
<keyword evidence="10" id="KW-1185">Reference proteome</keyword>
<dbReference type="InterPro" id="IPR007627">
    <property type="entry name" value="RNA_pol_sigma70_r2"/>
</dbReference>
<dbReference type="RefSeq" id="WP_144840103.1">
    <property type="nucleotide sequence ID" value="NZ_JBHTKI010000012.1"/>
</dbReference>
<dbReference type="Pfam" id="PF04542">
    <property type="entry name" value="Sigma70_r2"/>
    <property type="match status" value="1"/>
</dbReference>
<proteinExistence type="inferred from homology"/>
<gene>
    <name evidence="9" type="ORF">ACFQ1X_08905</name>
</gene>
<evidence type="ECO:0000256" key="3">
    <source>
        <dbReference type="ARBA" id="ARBA00023082"/>
    </source>
</evidence>
<dbReference type="InterPro" id="IPR013325">
    <property type="entry name" value="RNA_pol_sigma_r2"/>
</dbReference>
<name>A0ABW3LDW1_9BACL</name>
<comment type="similarity">
    <text evidence="1 6">Belongs to the sigma-70 factor family. ECF subfamily.</text>
</comment>
<dbReference type="Proteomes" id="UP001597109">
    <property type="component" value="Unassembled WGS sequence"/>
</dbReference>
<evidence type="ECO:0000256" key="4">
    <source>
        <dbReference type="ARBA" id="ARBA00023125"/>
    </source>
</evidence>
<dbReference type="NCBIfam" id="TIGR02937">
    <property type="entry name" value="sigma70-ECF"/>
    <property type="match status" value="1"/>
</dbReference>
<dbReference type="Gene3D" id="1.10.1740.10">
    <property type="match status" value="1"/>
</dbReference>
<evidence type="ECO:0000256" key="2">
    <source>
        <dbReference type="ARBA" id="ARBA00023015"/>
    </source>
</evidence>
<protein>
    <recommendedName>
        <fullName evidence="6">RNA polymerase sigma factor</fullName>
    </recommendedName>
</protein>
<dbReference type="SUPFAM" id="SSF88946">
    <property type="entry name" value="Sigma2 domain of RNA polymerase sigma factors"/>
    <property type="match status" value="1"/>
</dbReference>
<dbReference type="InterPro" id="IPR039425">
    <property type="entry name" value="RNA_pol_sigma-70-like"/>
</dbReference>
<keyword evidence="4 6" id="KW-0238">DNA-binding</keyword>
<evidence type="ECO:0000256" key="1">
    <source>
        <dbReference type="ARBA" id="ARBA00010641"/>
    </source>
</evidence>
<dbReference type="PROSITE" id="PS01063">
    <property type="entry name" value="SIGMA70_ECF"/>
    <property type="match status" value="1"/>
</dbReference>
<dbReference type="InterPro" id="IPR013249">
    <property type="entry name" value="RNA_pol_sigma70_r4_t2"/>
</dbReference>
<evidence type="ECO:0000313" key="10">
    <source>
        <dbReference type="Proteomes" id="UP001597109"/>
    </source>
</evidence>
<evidence type="ECO:0000259" key="8">
    <source>
        <dbReference type="Pfam" id="PF08281"/>
    </source>
</evidence>
<dbReference type="InterPro" id="IPR000838">
    <property type="entry name" value="RNA_pol_sigma70_ECF_CS"/>
</dbReference>
<evidence type="ECO:0000256" key="5">
    <source>
        <dbReference type="ARBA" id="ARBA00023163"/>
    </source>
</evidence>
<dbReference type="SUPFAM" id="SSF88659">
    <property type="entry name" value="Sigma3 and sigma4 domains of RNA polymerase sigma factors"/>
    <property type="match status" value="1"/>
</dbReference>
<comment type="caution">
    <text evidence="9">The sequence shown here is derived from an EMBL/GenBank/DDBJ whole genome shotgun (WGS) entry which is preliminary data.</text>
</comment>
<keyword evidence="5 6" id="KW-0804">Transcription</keyword>